<protein>
    <recommendedName>
        <fullName evidence="5">Lipoprotein</fullName>
    </recommendedName>
</protein>
<dbReference type="AlphaFoldDB" id="A0A2X4XSC5"/>
<dbReference type="EMBL" id="LS483469">
    <property type="protein sequence ID" value="SQI39624.1"/>
    <property type="molecule type" value="Genomic_DNA"/>
</dbReference>
<dbReference type="Proteomes" id="UP000594967">
    <property type="component" value="Chromosome"/>
</dbReference>
<evidence type="ECO:0000313" key="2">
    <source>
        <dbReference type="EMBL" id="SQI39624.1"/>
    </source>
</evidence>
<evidence type="ECO:0000313" key="4">
    <source>
        <dbReference type="Proteomes" id="UP000594967"/>
    </source>
</evidence>
<evidence type="ECO:0000313" key="3">
    <source>
        <dbReference type="Proteomes" id="UP000248897"/>
    </source>
</evidence>
<keyword evidence="4" id="KW-1185">Reference proteome</keyword>
<evidence type="ECO:0008006" key="5">
    <source>
        <dbReference type="Google" id="ProtNLM"/>
    </source>
</evidence>
<dbReference type="RefSeq" id="WP_063198446.1">
    <property type="nucleotide sequence ID" value="NZ_CAMITG010000002.1"/>
</dbReference>
<name>A0A2X4XSC5_SERPL</name>
<dbReference type="PROSITE" id="PS51257">
    <property type="entry name" value="PROKAR_LIPOPROTEIN"/>
    <property type="match status" value="1"/>
</dbReference>
<reference evidence="2 3" key="1">
    <citation type="submission" date="2018-06" db="EMBL/GenBank/DDBJ databases">
        <authorList>
            <consortium name="Pathogen Informatics"/>
            <person name="Doyle S."/>
        </authorList>
    </citation>
    <scope>NUCLEOTIDE SEQUENCE [LARGE SCALE GENOMIC DNA]</scope>
    <source>
        <strain evidence="2 3">NCTC12961</strain>
    </source>
</reference>
<proteinExistence type="predicted"/>
<dbReference type="EMBL" id="CP065673">
    <property type="protein sequence ID" value="QPS20953.1"/>
    <property type="molecule type" value="Genomic_DNA"/>
</dbReference>
<evidence type="ECO:0000313" key="1">
    <source>
        <dbReference type="EMBL" id="QPS20953.1"/>
    </source>
</evidence>
<sequence>MIKLNKFVLRGAWVLLSFSVVGCGLNSKKNLYNDYAALPVDGSTVGNYAELRNILIGEGSYENAQGKVVNIPKLIPKRCFGDNVDDSCRYKRNEAIYALVIGSEQACLQHRKTIYGNDALFNVSAGSFTNLFAGIATVATPTTTKSVFSALALFSNAERSLVNEVIYKQMIVPAVDKKIMSIRAEKVTAMANRLKNESINDYGIDNALSDFINFHNSCSFMEGLRLALDEGVNDPKPGKINALNSRLLTLSAQIMMTCAKGKENDFQCNALKGRYESVSDALKVLETQ</sequence>
<gene>
    <name evidence="1" type="ORF">I6G64_00500</name>
    <name evidence="2" type="ORF">NCTC12961_02864</name>
</gene>
<reference evidence="1 4" key="2">
    <citation type="submission" date="2020-12" db="EMBL/GenBank/DDBJ databases">
        <title>FDA dAtabase for Regulatory Grade micrObial Sequences (FDA-ARGOS): Supporting development and validation of Infectious Disease Dx tests.</title>
        <authorList>
            <person name="Sproer C."/>
            <person name="Gronow S."/>
            <person name="Severitt S."/>
            <person name="Schroder I."/>
            <person name="Tallon L."/>
            <person name="Sadzewicz L."/>
            <person name="Zhao X."/>
            <person name="Boylan J."/>
            <person name="Ott S."/>
            <person name="Bowen H."/>
            <person name="Vavikolanu K."/>
            <person name="Mehta A."/>
            <person name="Aluvathingal J."/>
            <person name="Nadendla S."/>
            <person name="Lowell S."/>
            <person name="Myers T."/>
            <person name="Yan Y."/>
            <person name="Sichtig H."/>
        </authorList>
    </citation>
    <scope>NUCLEOTIDE SEQUENCE [LARGE SCALE GENOMIC DNA]</scope>
    <source>
        <strain evidence="1 4">FDAARGOS_907</strain>
    </source>
</reference>
<accession>A0A2X4XSC5</accession>
<organism evidence="2 3">
    <name type="scientific">Serratia plymuthica</name>
    <dbReference type="NCBI Taxonomy" id="82996"/>
    <lineage>
        <taxon>Bacteria</taxon>
        <taxon>Pseudomonadati</taxon>
        <taxon>Pseudomonadota</taxon>
        <taxon>Gammaproteobacteria</taxon>
        <taxon>Enterobacterales</taxon>
        <taxon>Yersiniaceae</taxon>
        <taxon>Serratia</taxon>
    </lineage>
</organism>
<dbReference type="Proteomes" id="UP000248897">
    <property type="component" value="Chromosome 1"/>
</dbReference>